<dbReference type="PIRSF" id="PIRSF005788">
    <property type="entry name" value="NifK"/>
    <property type="match status" value="1"/>
</dbReference>
<dbReference type="OrthoDB" id="9808545at2"/>
<dbReference type="Pfam" id="PF03270">
    <property type="entry name" value="DUF269"/>
    <property type="match status" value="1"/>
</dbReference>
<evidence type="ECO:0000313" key="1">
    <source>
        <dbReference type="EMBL" id="THJ75267.1"/>
    </source>
</evidence>
<name>A0A4S5ES66_9ACTN</name>
<dbReference type="Gene3D" id="1.10.3100.20">
    <property type="entry name" value="Protein of unknown function DUF269"/>
    <property type="match status" value="1"/>
</dbReference>
<sequence length="147" mass="16298">MSEAKDFLRDLLDQVRAGDSYGQLDRFSDDQLLVPFVLTKEQRRTIVTNCDLDIATGARLRSFYQAIAAATEKATGAFTTTILDLNSEGFGRVIIFAGRLVVLDNALRDVQRFGFNSFEELAARGEALVSGASKLIERWSEVARDDS</sequence>
<keyword evidence="2" id="KW-1185">Reference proteome</keyword>
<dbReference type="Proteomes" id="UP000305282">
    <property type="component" value="Unassembled WGS sequence"/>
</dbReference>
<proteinExistence type="predicted"/>
<comment type="caution">
    <text evidence="1">The sequence shown here is derived from an EMBL/GenBank/DDBJ whole genome shotgun (WGS) entry which is preliminary data.</text>
</comment>
<accession>A0A4S5ES66</accession>
<dbReference type="InterPro" id="IPR004952">
    <property type="entry name" value="NifX-assoc_nitrogen_fix"/>
</dbReference>
<organism evidence="1 2">
    <name type="scientific">Candidatus Frankia alpina</name>
    <dbReference type="NCBI Taxonomy" id="2699483"/>
    <lineage>
        <taxon>Bacteria</taxon>
        <taxon>Bacillati</taxon>
        <taxon>Actinomycetota</taxon>
        <taxon>Actinomycetes</taxon>
        <taxon>Frankiales</taxon>
        <taxon>Frankiaceae</taxon>
        <taxon>Frankia</taxon>
    </lineage>
</organism>
<reference evidence="1 2" key="1">
    <citation type="submission" date="2019-04" db="EMBL/GenBank/DDBJ databases">
        <title>Draft genome sequences for three unisolated Alnus-infective Frankia Sp+ strains, AgTrS, AiOr and AvVan, the first sequenced Frankia strains able to sporulate in-planta.</title>
        <authorList>
            <person name="Bethencourt L."/>
            <person name="Vautrin F."/>
            <person name="Taib N."/>
            <person name="Dubost A."/>
            <person name="Castro-Garcia L."/>
            <person name="Imbaud O."/>
            <person name="Abrouk D."/>
            <person name="Fournier P."/>
            <person name="Briolay J."/>
            <person name="Nguyen A."/>
            <person name="Normand P."/>
            <person name="Fernandez M.P."/>
            <person name="Brochier-Armanet C."/>
            <person name="Herrera-Belaroussi A."/>
        </authorList>
    </citation>
    <scope>NUCLEOTIDE SEQUENCE [LARGE SCALE GENOMIC DNA]</scope>
    <source>
        <strain evidence="1 2">AvVan</strain>
    </source>
</reference>
<dbReference type="RefSeq" id="WP_136447374.1">
    <property type="nucleotide sequence ID" value="NZ_SSXH01000099.1"/>
</dbReference>
<dbReference type="EMBL" id="SSXH01000099">
    <property type="protein sequence ID" value="THJ75267.1"/>
    <property type="molecule type" value="Genomic_DNA"/>
</dbReference>
<dbReference type="NCBIfam" id="TIGR02935">
    <property type="entry name" value="NifX-associated nitrogen fixation protein"/>
    <property type="match status" value="1"/>
</dbReference>
<gene>
    <name evidence="1" type="ORF">E7Y31_06450</name>
</gene>
<evidence type="ECO:0000313" key="2">
    <source>
        <dbReference type="Proteomes" id="UP000305282"/>
    </source>
</evidence>
<protein>
    <submittedName>
        <fullName evidence="1">NifX-associated nitrogen fixation protein</fullName>
    </submittedName>
</protein>
<dbReference type="AlphaFoldDB" id="A0A4S5ES66"/>